<feature type="region of interest" description="Disordered" evidence="1">
    <location>
        <begin position="80"/>
        <end position="100"/>
    </location>
</feature>
<feature type="chain" id="PRO_5003610186" evidence="2">
    <location>
        <begin position="24"/>
        <end position="137"/>
    </location>
</feature>
<keyword evidence="4" id="KW-1185">Reference proteome</keyword>
<evidence type="ECO:0000256" key="2">
    <source>
        <dbReference type="SAM" id="SignalP"/>
    </source>
</evidence>
<accession>H7EJF3</accession>
<protein>
    <submittedName>
        <fullName evidence="3">Uncharacterized protein</fullName>
    </submittedName>
</protein>
<proteinExistence type="predicted"/>
<evidence type="ECO:0000313" key="4">
    <source>
        <dbReference type="Proteomes" id="UP000003571"/>
    </source>
</evidence>
<evidence type="ECO:0000313" key="3">
    <source>
        <dbReference type="EMBL" id="EIC02314.1"/>
    </source>
</evidence>
<keyword evidence="2" id="KW-0732">Signal</keyword>
<feature type="signal peptide" evidence="2">
    <location>
        <begin position="1"/>
        <end position="23"/>
    </location>
</feature>
<organism evidence="3 4">
    <name type="scientific">Treponema saccharophilum DSM 2985</name>
    <dbReference type="NCBI Taxonomy" id="907348"/>
    <lineage>
        <taxon>Bacteria</taxon>
        <taxon>Pseudomonadati</taxon>
        <taxon>Spirochaetota</taxon>
        <taxon>Spirochaetia</taxon>
        <taxon>Spirochaetales</taxon>
        <taxon>Treponemataceae</taxon>
        <taxon>Treponema</taxon>
    </lineage>
</organism>
<reference evidence="3 4" key="1">
    <citation type="submission" date="2011-09" db="EMBL/GenBank/DDBJ databases">
        <title>The draft genome of Treponema saccharophilum DSM 2985.</title>
        <authorList>
            <consortium name="US DOE Joint Genome Institute (JGI-PGF)"/>
            <person name="Lucas S."/>
            <person name="Copeland A."/>
            <person name="Lapidus A."/>
            <person name="Glavina del Rio T."/>
            <person name="Dalin E."/>
            <person name="Tice H."/>
            <person name="Bruce D."/>
            <person name="Goodwin L."/>
            <person name="Pitluck S."/>
            <person name="Peters L."/>
            <person name="Kyrpides N."/>
            <person name="Mavromatis K."/>
            <person name="Ivanova N."/>
            <person name="Markowitz V."/>
            <person name="Cheng J.-F."/>
            <person name="Hugenholtz P."/>
            <person name="Woyke T."/>
            <person name="Wu D."/>
            <person name="Gronow S."/>
            <person name="Wellnitz S."/>
            <person name="Brambilla E."/>
            <person name="Klenk H.-P."/>
            <person name="Eisen J.A."/>
        </authorList>
    </citation>
    <scope>NUCLEOTIDE SEQUENCE [LARGE SCALE GENOMIC DNA]</scope>
    <source>
        <strain evidence="3 4">DSM 2985</strain>
    </source>
</reference>
<evidence type="ECO:0000256" key="1">
    <source>
        <dbReference type="SAM" id="MobiDB-lite"/>
    </source>
</evidence>
<comment type="caution">
    <text evidence="3">The sequence shown here is derived from an EMBL/GenBank/DDBJ whole genome shotgun (WGS) entry which is preliminary data.</text>
</comment>
<feature type="compositionally biased region" description="Basic and acidic residues" evidence="1">
    <location>
        <begin position="29"/>
        <end position="39"/>
    </location>
</feature>
<feature type="region of interest" description="Disordered" evidence="1">
    <location>
        <begin position="27"/>
        <end position="50"/>
    </location>
</feature>
<dbReference type="Proteomes" id="UP000003571">
    <property type="component" value="Unassembled WGS sequence"/>
</dbReference>
<dbReference type="RefSeq" id="WP_002703459.1">
    <property type="nucleotide sequence ID" value="NZ_AGRW01000041.1"/>
</dbReference>
<name>H7EJF3_9SPIR</name>
<gene>
    <name evidence="3" type="ORF">TresaDRAFT_1578</name>
</gene>
<dbReference type="EMBL" id="AGRW01000041">
    <property type="protein sequence ID" value="EIC02314.1"/>
    <property type="molecule type" value="Genomic_DNA"/>
</dbReference>
<dbReference type="STRING" id="907348.TresaDRAFT_1578"/>
<dbReference type="PATRIC" id="fig|907348.3.peg.1044"/>
<sequence length="137" mass="15119">MKRFKVVAAFVALSLFAGMTVAAAPKAVQKKELQKKPAEKSATSKKKMAVKKTYTNREEMKISAFSDGFASAESWSSYVPPDDGIGDSAPPPNPSMRGYQREQDSWYAGSSYFSTGKKLPSKAEIYELVKDLDTQYD</sequence>
<dbReference type="AlphaFoldDB" id="H7EJF3"/>